<reference evidence="4" key="1">
    <citation type="submission" date="2012-12" db="EMBL/GenBank/DDBJ databases">
        <authorList>
            <person name="Hellsten U."/>
            <person name="Grimwood J."/>
            <person name="Chapman J.A."/>
            <person name="Shapiro H."/>
            <person name="Aerts A."/>
            <person name="Otillar R.P."/>
            <person name="Terry A.Y."/>
            <person name="Boore J.L."/>
            <person name="Simakov O."/>
            <person name="Marletaz F."/>
            <person name="Cho S.-J."/>
            <person name="Edsinger-Gonzales E."/>
            <person name="Havlak P."/>
            <person name="Kuo D.-H."/>
            <person name="Larsson T."/>
            <person name="Lv J."/>
            <person name="Arendt D."/>
            <person name="Savage R."/>
            <person name="Osoegawa K."/>
            <person name="de Jong P."/>
            <person name="Lindberg D.R."/>
            <person name="Seaver E.C."/>
            <person name="Weisblat D.A."/>
            <person name="Putnam N.H."/>
            <person name="Grigoriev I.V."/>
            <person name="Rokhsar D.S."/>
        </authorList>
    </citation>
    <scope>NUCLEOTIDE SEQUENCE</scope>
</reference>
<sequence>MAGLRAPKAGDAFRLEVKYEEKYDEQDKLGTPEKLIEWIHQVLGADAPAAPGHSWQDISNYLKDGVILCKLINKLSAAAGKGKADFNAKGAGKSFVAMNNIENFNKAAREYGVPENALFQTPDLYEGRKGPLLNVINCLNQLGFVANAKGYSVKYHGPAPPKFDS</sequence>
<gene>
    <name evidence="3" type="primary">20207559</name>
    <name evidence="2" type="ORF">HELRODRAFT_180072</name>
</gene>
<dbReference type="HOGENOM" id="CLU_055232_3_0_1"/>
<keyword evidence="4" id="KW-1185">Reference proteome</keyword>
<reference evidence="2 4" key="2">
    <citation type="journal article" date="2013" name="Nature">
        <title>Insights into bilaterian evolution from three spiralian genomes.</title>
        <authorList>
            <person name="Simakov O."/>
            <person name="Marletaz F."/>
            <person name="Cho S.J."/>
            <person name="Edsinger-Gonzales E."/>
            <person name="Havlak P."/>
            <person name="Hellsten U."/>
            <person name="Kuo D.H."/>
            <person name="Larsson T."/>
            <person name="Lv J."/>
            <person name="Arendt D."/>
            <person name="Savage R."/>
            <person name="Osoegawa K."/>
            <person name="de Jong P."/>
            <person name="Grimwood J."/>
            <person name="Chapman J.A."/>
            <person name="Shapiro H."/>
            <person name="Aerts A."/>
            <person name="Otillar R.P."/>
            <person name="Terry A.Y."/>
            <person name="Boore J.L."/>
            <person name="Grigoriev I.V."/>
            <person name="Lindberg D.R."/>
            <person name="Seaver E.C."/>
            <person name="Weisblat D.A."/>
            <person name="Putnam N.H."/>
            <person name="Rokhsar D.S."/>
        </authorList>
    </citation>
    <scope>NUCLEOTIDE SEQUENCE</scope>
</reference>
<accession>T1FFG0</accession>
<dbReference type="STRING" id="6412.T1FFG0"/>
<dbReference type="InterPro" id="IPR001715">
    <property type="entry name" value="CH_dom"/>
</dbReference>
<dbReference type="GO" id="GO:0051015">
    <property type="term" value="F:actin filament binding"/>
    <property type="evidence" value="ECO:0000318"/>
    <property type="project" value="GO_Central"/>
</dbReference>
<dbReference type="GO" id="GO:0015629">
    <property type="term" value="C:actin cytoskeleton"/>
    <property type="evidence" value="ECO:0000318"/>
    <property type="project" value="GO_Central"/>
</dbReference>
<evidence type="ECO:0000313" key="2">
    <source>
        <dbReference type="EMBL" id="ESN94743.1"/>
    </source>
</evidence>
<dbReference type="KEGG" id="hro:HELRODRAFT_180072"/>
<dbReference type="InterPro" id="IPR050606">
    <property type="entry name" value="Calponin-like"/>
</dbReference>
<dbReference type="AlphaFoldDB" id="T1FFG0"/>
<dbReference type="EMBL" id="AMQM01007085">
    <property type="status" value="NOT_ANNOTATED_CDS"/>
    <property type="molecule type" value="Genomic_DNA"/>
</dbReference>
<dbReference type="eggNOG" id="KOG2046">
    <property type="taxonomic scope" value="Eukaryota"/>
</dbReference>
<dbReference type="Proteomes" id="UP000015101">
    <property type="component" value="Unassembled WGS sequence"/>
</dbReference>
<dbReference type="Pfam" id="PF00307">
    <property type="entry name" value="CH"/>
    <property type="match status" value="1"/>
</dbReference>
<dbReference type="SUPFAM" id="SSF47576">
    <property type="entry name" value="Calponin-homology domain, CH-domain"/>
    <property type="match status" value="1"/>
</dbReference>
<protein>
    <recommendedName>
        <fullName evidence="1">Calponin-homology (CH) domain-containing protein</fullName>
    </recommendedName>
</protein>
<dbReference type="OrthoDB" id="21595at2759"/>
<proteinExistence type="predicted"/>
<dbReference type="InParanoid" id="T1FFG0"/>
<organism evidence="3 4">
    <name type="scientific">Helobdella robusta</name>
    <name type="common">Californian leech</name>
    <dbReference type="NCBI Taxonomy" id="6412"/>
    <lineage>
        <taxon>Eukaryota</taxon>
        <taxon>Metazoa</taxon>
        <taxon>Spiralia</taxon>
        <taxon>Lophotrochozoa</taxon>
        <taxon>Annelida</taxon>
        <taxon>Clitellata</taxon>
        <taxon>Hirudinea</taxon>
        <taxon>Rhynchobdellida</taxon>
        <taxon>Glossiphoniidae</taxon>
        <taxon>Helobdella</taxon>
    </lineage>
</organism>
<dbReference type="Gene3D" id="1.10.418.10">
    <property type="entry name" value="Calponin-like domain"/>
    <property type="match status" value="1"/>
</dbReference>
<dbReference type="OMA" id="AMNNIEN"/>
<evidence type="ECO:0000313" key="4">
    <source>
        <dbReference type="Proteomes" id="UP000015101"/>
    </source>
</evidence>
<reference evidence="3" key="3">
    <citation type="submission" date="2015-06" db="UniProtKB">
        <authorList>
            <consortium name="EnsemblMetazoa"/>
        </authorList>
    </citation>
    <scope>IDENTIFICATION</scope>
</reference>
<dbReference type="RefSeq" id="XP_009027108.1">
    <property type="nucleotide sequence ID" value="XM_009028860.1"/>
</dbReference>
<dbReference type="PROSITE" id="PS50021">
    <property type="entry name" value="CH"/>
    <property type="match status" value="1"/>
</dbReference>
<dbReference type="SMART" id="SM00033">
    <property type="entry name" value="CH"/>
    <property type="match status" value="1"/>
</dbReference>
<dbReference type="PRINTS" id="PR00888">
    <property type="entry name" value="SM22CALPONIN"/>
</dbReference>
<evidence type="ECO:0000259" key="1">
    <source>
        <dbReference type="PROSITE" id="PS50021"/>
    </source>
</evidence>
<name>T1FFG0_HELRO</name>
<dbReference type="PANTHER" id="PTHR47385">
    <property type="entry name" value="CALPONIN"/>
    <property type="match status" value="1"/>
</dbReference>
<dbReference type="PANTHER" id="PTHR47385:SF24">
    <property type="entry name" value="MUSCLE-SPECIFIC PROTEIN 20"/>
    <property type="match status" value="1"/>
</dbReference>
<evidence type="ECO:0000313" key="3">
    <source>
        <dbReference type="EnsemblMetazoa" id="HelroP180072"/>
    </source>
</evidence>
<dbReference type="EnsemblMetazoa" id="HelroT180072">
    <property type="protein sequence ID" value="HelroP180072"/>
    <property type="gene ID" value="HelroG180072"/>
</dbReference>
<feature type="domain" description="Calponin-homology (CH)" evidence="1">
    <location>
        <begin position="29"/>
        <end position="146"/>
    </location>
</feature>
<dbReference type="GO" id="GO:0007015">
    <property type="term" value="P:actin filament organization"/>
    <property type="evidence" value="ECO:0000318"/>
    <property type="project" value="GO_Central"/>
</dbReference>
<dbReference type="EMBL" id="KB097563">
    <property type="protein sequence ID" value="ESN94743.1"/>
    <property type="molecule type" value="Genomic_DNA"/>
</dbReference>
<dbReference type="CTD" id="20207559"/>
<dbReference type="GeneID" id="20207559"/>
<dbReference type="InterPro" id="IPR036872">
    <property type="entry name" value="CH_dom_sf"/>
</dbReference>
<dbReference type="InterPro" id="IPR003096">
    <property type="entry name" value="SM22_calponin"/>
</dbReference>